<feature type="transmembrane region" description="Helical" evidence="2">
    <location>
        <begin position="283"/>
        <end position="303"/>
    </location>
</feature>
<keyword evidence="2" id="KW-1133">Transmembrane helix</keyword>
<feature type="transmembrane region" description="Helical" evidence="2">
    <location>
        <begin position="118"/>
        <end position="134"/>
    </location>
</feature>
<dbReference type="AlphaFoldDB" id="J4GEQ0"/>
<feature type="transmembrane region" description="Helical" evidence="2">
    <location>
        <begin position="236"/>
        <end position="253"/>
    </location>
</feature>
<feature type="transmembrane region" description="Helical" evidence="2">
    <location>
        <begin position="50"/>
        <end position="71"/>
    </location>
</feature>
<feature type="transmembrane region" description="Helical" evidence="2">
    <location>
        <begin position="423"/>
        <end position="446"/>
    </location>
</feature>
<feature type="transmembrane region" description="Helical" evidence="2">
    <location>
        <begin position="356"/>
        <end position="378"/>
    </location>
</feature>
<proteinExistence type="predicted"/>
<reference evidence="3 4" key="1">
    <citation type="journal article" date="2012" name="Appl. Environ. Microbiol.">
        <title>Short-read sequencing for genomic analysis of the brown rot fungus Fibroporia radiculosa.</title>
        <authorList>
            <person name="Tang J.D."/>
            <person name="Perkins A.D."/>
            <person name="Sonstegard T.S."/>
            <person name="Schroeder S.G."/>
            <person name="Burgess S.C."/>
            <person name="Diehl S.V."/>
        </authorList>
    </citation>
    <scope>NUCLEOTIDE SEQUENCE [LARGE SCALE GENOMIC DNA]</scope>
    <source>
        <strain evidence="3 4">TFFH 294</strain>
    </source>
</reference>
<dbReference type="HOGENOM" id="CLU_561436_0_0_1"/>
<evidence type="ECO:0000313" key="3">
    <source>
        <dbReference type="EMBL" id="CCM05298.1"/>
    </source>
</evidence>
<feature type="transmembrane region" description="Helical" evidence="2">
    <location>
        <begin position="92"/>
        <end position="112"/>
    </location>
</feature>
<keyword evidence="2" id="KW-0812">Transmembrane</keyword>
<organism evidence="3 4">
    <name type="scientific">Fibroporia radiculosa</name>
    <dbReference type="NCBI Taxonomy" id="599839"/>
    <lineage>
        <taxon>Eukaryota</taxon>
        <taxon>Fungi</taxon>
        <taxon>Dikarya</taxon>
        <taxon>Basidiomycota</taxon>
        <taxon>Agaricomycotina</taxon>
        <taxon>Agaricomycetes</taxon>
        <taxon>Polyporales</taxon>
        <taxon>Fibroporiaceae</taxon>
        <taxon>Fibroporia</taxon>
    </lineage>
</organism>
<feature type="transmembrane region" description="Helical" evidence="2">
    <location>
        <begin position="195"/>
        <end position="216"/>
    </location>
</feature>
<dbReference type="InParanoid" id="J4GEQ0"/>
<keyword evidence="2" id="KW-0472">Membrane</keyword>
<evidence type="ECO:0000256" key="2">
    <source>
        <dbReference type="SAM" id="Phobius"/>
    </source>
</evidence>
<dbReference type="EMBL" id="HE797185">
    <property type="protein sequence ID" value="CCM05298.1"/>
    <property type="molecule type" value="Genomic_DNA"/>
</dbReference>
<gene>
    <name evidence="3" type="ORF">FIBRA_07512</name>
</gene>
<protein>
    <submittedName>
        <fullName evidence="3">Uncharacterized protein</fullName>
    </submittedName>
</protein>
<dbReference type="GeneID" id="24100209"/>
<evidence type="ECO:0000256" key="1">
    <source>
        <dbReference type="SAM" id="MobiDB-lite"/>
    </source>
</evidence>
<sequence>MFMVTTSRLILVAFTFFNVLGNVAISASSTNLLIRALALWKHKQGIRATLLLMSITQWIIGLIFGILSSGVESEHESQCGGVFPNSHKELTIFFFYSVVHDSCILIFTIVALASKSDAAILANVPVAILAWFNLNPIMDLMFAVSGKWLACVGRANLVMTTDCKCDRFVGSCYLLDGIGKGRKELNMIDWESEEILHLLTSLYLRLLTFFLGFYGWQYLLTLHHVELPLVTGKLKFRLIYIPYLVGRHALLVLTTAGRALEFLLSASALYCYLPYLFGKLSLIALNSATVSASSTNLLARTLVLWRHKRIVQVSLILMNAAHWLVGLTLGPMSIRPANANVKPLCGPLYPNTFHEYTIFFSYTVFCDTTILVATVVGLGLRADDAGTRLWDKIHDQGFWYLCTTVVVNLPVLIFSTLNSNPFMALLFVVVARIVSVIVSSATVISLMEMRNGGDSDPDGEVYQTSKSEGPSEEGPLTTYIDVDLST</sequence>
<evidence type="ECO:0000313" key="4">
    <source>
        <dbReference type="Proteomes" id="UP000006352"/>
    </source>
</evidence>
<dbReference type="OrthoDB" id="2803205at2759"/>
<feature type="region of interest" description="Disordered" evidence="1">
    <location>
        <begin position="454"/>
        <end position="477"/>
    </location>
</feature>
<dbReference type="RefSeq" id="XP_012184581.1">
    <property type="nucleotide sequence ID" value="XM_012329191.1"/>
</dbReference>
<dbReference type="Proteomes" id="UP000006352">
    <property type="component" value="Unassembled WGS sequence"/>
</dbReference>
<name>J4GEQ0_9APHY</name>
<keyword evidence="4" id="KW-1185">Reference proteome</keyword>
<accession>J4GEQ0</accession>
<feature type="transmembrane region" description="Helical" evidence="2">
    <location>
        <begin position="398"/>
        <end position="417"/>
    </location>
</feature>
<feature type="transmembrane region" description="Helical" evidence="2">
    <location>
        <begin position="315"/>
        <end position="334"/>
    </location>
</feature>